<evidence type="ECO:0000256" key="1">
    <source>
        <dbReference type="ARBA" id="ARBA00022990"/>
    </source>
</evidence>
<dbReference type="InterPro" id="IPR014352">
    <property type="entry name" value="FERM/acyl-CoA-bd_prot_sf"/>
</dbReference>
<dbReference type="PROSITE" id="PS51228">
    <property type="entry name" value="ACB_2"/>
    <property type="match status" value="1"/>
</dbReference>
<accession>A0ABR1DWB7</accession>
<gene>
    <name evidence="5" type="primary">Necator_chrV.g18268</name>
    <name evidence="5" type="ORF">RB195_013477</name>
</gene>
<evidence type="ECO:0000313" key="5">
    <source>
        <dbReference type="EMBL" id="KAK6754493.1"/>
    </source>
</evidence>
<dbReference type="Gene3D" id="1.20.80.10">
    <property type="match status" value="1"/>
</dbReference>
<feature type="region of interest" description="Disordered" evidence="2">
    <location>
        <begin position="344"/>
        <end position="394"/>
    </location>
</feature>
<dbReference type="InterPro" id="IPR052269">
    <property type="entry name" value="Golgi-PI4KB_interaction"/>
</dbReference>
<dbReference type="SUPFAM" id="SSF101576">
    <property type="entry name" value="Supernatant protein factor (SPF), C-terminal domain"/>
    <property type="match status" value="1"/>
</dbReference>
<dbReference type="EMBL" id="JAVFWL010000005">
    <property type="protein sequence ID" value="KAK6754493.1"/>
    <property type="molecule type" value="Genomic_DNA"/>
</dbReference>
<dbReference type="InterPro" id="IPR000582">
    <property type="entry name" value="Acyl-CoA-binding_protein"/>
</dbReference>
<feature type="domain" description="ACB" evidence="4">
    <location>
        <begin position="37"/>
        <end position="128"/>
    </location>
</feature>
<dbReference type="Pfam" id="PF00887">
    <property type="entry name" value="ACBP"/>
    <property type="match status" value="1"/>
</dbReference>
<dbReference type="InterPro" id="IPR009038">
    <property type="entry name" value="GOLD_dom"/>
</dbReference>
<comment type="caution">
    <text evidence="5">The sequence shown here is derived from an EMBL/GenBank/DDBJ whole genome shotgun (WGS) entry which is preliminary data.</text>
</comment>
<dbReference type="PANTHER" id="PTHR22973">
    <property type="entry name" value="LD35087P"/>
    <property type="match status" value="1"/>
</dbReference>
<evidence type="ECO:0000256" key="2">
    <source>
        <dbReference type="SAM" id="MobiDB-lite"/>
    </source>
</evidence>
<keyword evidence="1" id="KW-0007">Acetylation</keyword>
<organism evidence="5 6">
    <name type="scientific">Necator americanus</name>
    <name type="common">Human hookworm</name>
    <dbReference type="NCBI Taxonomy" id="51031"/>
    <lineage>
        <taxon>Eukaryota</taxon>
        <taxon>Metazoa</taxon>
        <taxon>Ecdysozoa</taxon>
        <taxon>Nematoda</taxon>
        <taxon>Chromadorea</taxon>
        <taxon>Rhabditida</taxon>
        <taxon>Rhabditina</taxon>
        <taxon>Rhabditomorpha</taxon>
        <taxon>Strongyloidea</taxon>
        <taxon>Ancylostomatidae</taxon>
        <taxon>Bunostominae</taxon>
        <taxon>Necator</taxon>
    </lineage>
</organism>
<name>A0ABR1DWB7_NECAM</name>
<evidence type="ECO:0000259" key="3">
    <source>
        <dbReference type="PROSITE" id="PS50866"/>
    </source>
</evidence>
<sequence length="447" mass="50535">MSDRGSMEDGLAVEAANNNHVKLSEAQLVHSEFGAPLDECYRLAIKFYKEKEKAGNLSISYDDRVMLMALSKQVRLGPFADNSDSAGFFDLLGNDIAKAWRDLGQRSRDDSMASFIFLMDRVCPPFKNFIADHLEPTAESSELRQLDASAPQEHHVNWEVFEAQKKQIQEALNAQTFHQFSAYAQQQFPGQPEQQSALIRQLQEQHYQQYMSQVYAQQAEAAVPESERRGPQSAAELAEDQRAQDDDSDVSDEEPGDDLPSNPEIAPASLWNRKDIVEFKNTIKKEGSEGIIKVGHGETVTVRVPTHEEGTCLFWEFATDYYDIGFGVYFEWTIADSNQVSIHVSESDEEDEYDETNGEGGEGETPAIPGNPAVGDVESGGGPHRRIRDPNKPRQDEIIPVYRRDCHEEVYAGSHSYPGRGVYLLKFDNSYSLWRSKTLYYRVYYSK</sequence>
<evidence type="ECO:0000313" key="6">
    <source>
        <dbReference type="Proteomes" id="UP001303046"/>
    </source>
</evidence>
<dbReference type="Gene3D" id="2.60.120.680">
    <property type="entry name" value="GOLD domain"/>
    <property type="match status" value="1"/>
</dbReference>
<dbReference type="Proteomes" id="UP001303046">
    <property type="component" value="Unassembled WGS sequence"/>
</dbReference>
<evidence type="ECO:0000259" key="4">
    <source>
        <dbReference type="PROSITE" id="PS51228"/>
    </source>
</evidence>
<dbReference type="PANTHER" id="PTHR22973:SF12">
    <property type="entry name" value="LD35087P"/>
    <property type="match status" value="1"/>
</dbReference>
<feature type="region of interest" description="Disordered" evidence="2">
    <location>
        <begin position="221"/>
        <end position="266"/>
    </location>
</feature>
<dbReference type="Pfam" id="PF13897">
    <property type="entry name" value="GOLD_2"/>
    <property type="match status" value="1"/>
</dbReference>
<proteinExistence type="predicted"/>
<reference evidence="5 6" key="1">
    <citation type="submission" date="2023-08" db="EMBL/GenBank/DDBJ databases">
        <title>A Necator americanus chromosomal reference genome.</title>
        <authorList>
            <person name="Ilik V."/>
            <person name="Petrzelkova K.J."/>
            <person name="Pardy F."/>
            <person name="Fuh T."/>
            <person name="Niatou-Singa F.S."/>
            <person name="Gouil Q."/>
            <person name="Baker L."/>
            <person name="Ritchie M.E."/>
            <person name="Jex A.R."/>
            <person name="Gazzola D."/>
            <person name="Li H."/>
            <person name="Toshio Fujiwara R."/>
            <person name="Zhan B."/>
            <person name="Aroian R.V."/>
            <person name="Pafco B."/>
            <person name="Schwarz E.M."/>
        </authorList>
    </citation>
    <scope>NUCLEOTIDE SEQUENCE [LARGE SCALE GENOMIC DNA]</scope>
    <source>
        <strain evidence="5 6">Aroian</strain>
        <tissue evidence="5">Whole animal</tissue>
    </source>
</reference>
<keyword evidence="6" id="KW-1185">Reference proteome</keyword>
<feature type="compositionally biased region" description="Acidic residues" evidence="2">
    <location>
        <begin position="246"/>
        <end position="257"/>
    </location>
</feature>
<protein>
    <recommendedName>
        <fullName evidence="7">Emp24/gp25L/p24 family protein</fullName>
    </recommendedName>
</protein>
<dbReference type="InterPro" id="IPR035984">
    <property type="entry name" value="Acyl-CoA-binding_sf"/>
</dbReference>
<dbReference type="SUPFAM" id="SSF47027">
    <property type="entry name" value="Acyl-CoA binding protein"/>
    <property type="match status" value="1"/>
</dbReference>
<evidence type="ECO:0008006" key="7">
    <source>
        <dbReference type="Google" id="ProtNLM"/>
    </source>
</evidence>
<dbReference type="InterPro" id="IPR036598">
    <property type="entry name" value="GOLD_dom_sf"/>
</dbReference>
<dbReference type="PROSITE" id="PS50866">
    <property type="entry name" value="GOLD"/>
    <property type="match status" value="1"/>
</dbReference>
<feature type="domain" description="GOLD" evidence="3">
    <location>
        <begin position="280"/>
        <end position="445"/>
    </location>
</feature>
<feature type="compositionally biased region" description="Acidic residues" evidence="2">
    <location>
        <begin position="347"/>
        <end position="357"/>
    </location>
</feature>